<dbReference type="InterPro" id="IPR001878">
    <property type="entry name" value="Znf_CCHC"/>
</dbReference>
<proteinExistence type="predicted"/>
<feature type="transmembrane region" description="Helical" evidence="2">
    <location>
        <begin position="412"/>
        <end position="434"/>
    </location>
</feature>
<dbReference type="GO" id="GO:0008270">
    <property type="term" value="F:zinc ion binding"/>
    <property type="evidence" value="ECO:0007669"/>
    <property type="project" value="InterPro"/>
</dbReference>
<keyword evidence="2" id="KW-1133">Transmembrane helix</keyword>
<feature type="compositionally biased region" description="Polar residues" evidence="1">
    <location>
        <begin position="185"/>
        <end position="209"/>
    </location>
</feature>
<keyword evidence="2" id="KW-0812">Transmembrane</keyword>
<comment type="caution">
    <text evidence="4">The sequence shown here is derived from an EMBL/GenBank/DDBJ whole genome shotgun (WGS) entry which is preliminary data.</text>
</comment>
<dbReference type="SMART" id="SM00343">
    <property type="entry name" value="ZnF_C2HC"/>
    <property type="match status" value="2"/>
</dbReference>
<name>A0AAD8I331_9APIA</name>
<keyword evidence="5" id="KW-1185">Reference proteome</keyword>
<feature type="compositionally biased region" description="Pro residues" evidence="1">
    <location>
        <begin position="244"/>
        <end position="253"/>
    </location>
</feature>
<evidence type="ECO:0000259" key="3">
    <source>
        <dbReference type="SMART" id="SM00343"/>
    </source>
</evidence>
<dbReference type="GO" id="GO:0003676">
    <property type="term" value="F:nucleic acid binding"/>
    <property type="evidence" value="ECO:0007669"/>
    <property type="project" value="InterPro"/>
</dbReference>
<feature type="region of interest" description="Disordered" evidence="1">
    <location>
        <begin position="178"/>
        <end position="210"/>
    </location>
</feature>
<dbReference type="InterPro" id="IPR036875">
    <property type="entry name" value="Znf_CCHC_sf"/>
</dbReference>
<protein>
    <recommendedName>
        <fullName evidence="3">CCHC-type domain-containing protein</fullName>
    </recommendedName>
</protein>
<dbReference type="SUPFAM" id="SSF57756">
    <property type="entry name" value="Retrovirus zinc finger-like domains"/>
    <property type="match status" value="1"/>
</dbReference>
<feature type="compositionally biased region" description="Low complexity" evidence="1">
    <location>
        <begin position="254"/>
        <end position="269"/>
    </location>
</feature>
<feature type="compositionally biased region" description="Pro residues" evidence="1">
    <location>
        <begin position="270"/>
        <end position="284"/>
    </location>
</feature>
<accession>A0AAD8I331</accession>
<feature type="domain" description="CCHC-type" evidence="3">
    <location>
        <begin position="127"/>
        <end position="143"/>
    </location>
</feature>
<dbReference type="Gene3D" id="4.10.60.10">
    <property type="entry name" value="Zinc finger, CCHC-type"/>
    <property type="match status" value="1"/>
</dbReference>
<dbReference type="PANTHER" id="PTHR34222">
    <property type="entry name" value="GAG_PRE-INTEGRS DOMAIN-CONTAINING PROTEIN"/>
    <property type="match status" value="1"/>
</dbReference>
<feature type="region of interest" description="Disordered" evidence="1">
    <location>
        <begin position="237"/>
        <end position="294"/>
    </location>
</feature>
<dbReference type="AlphaFoldDB" id="A0AAD8I331"/>
<sequence>MYQLEQEVNSLSQESLSIQEFYSAIMLLWNEMDMIEEKIPEAALETVLKLRLQTRARQFLMKLRQDFEPIRATILNRGGSSNVDTILPDLLAEETRLKSLSSHINVHDVALSAAVQKTKARNMSKTECFICHETGHIAIHCSKKKGTTCNVSTSLFCRYCKGEGHLIENCKIRPPRNRSHRAYMSSVSSTSEATGTLNQHPASQSNSPSPDFIQQVIQALQDSNIVHALQASNGIITYQRRPRVPPPMAPQSPTPNTGNNSSPNTSSVPSSPPPPSPPPPPPRRSSPSGILHGPFACQHGEMPASLALETDTFHPYNEITQKDGRGDKSCTWIVERIKELFKHVAWFTNVDLVLEPANETAFYLAAVGLWLSMHYFDIQEKMDLNISFCPPLSQLLSTPILRDAQGFMGSIICLKCLFCSCLACYFSLVSMGLVF</sequence>
<dbReference type="PANTHER" id="PTHR34222:SF100">
    <property type="entry name" value="CCHC-TYPE DOMAIN-CONTAINING PROTEIN"/>
    <property type="match status" value="1"/>
</dbReference>
<reference evidence="4" key="2">
    <citation type="submission" date="2023-05" db="EMBL/GenBank/DDBJ databases">
        <authorList>
            <person name="Schelkunov M.I."/>
        </authorList>
    </citation>
    <scope>NUCLEOTIDE SEQUENCE</scope>
    <source>
        <strain evidence="4">Hsosn_3</strain>
        <tissue evidence="4">Leaf</tissue>
    </source>
</reference>
<keyword evidence="2" id="KW-0472">Membrane</keyword>
<dbReference type="Proteomes" id="UP001237642">
    <property type="component" value="Unassembled WGS sequence"/>
</dbReference>
<feature type="domain" description="CCHC-type" evidence="3">
    <location>
        <begin position="156"/>
        <end position="172"/>
    </location>
</feature>
<organism evidence="4 5">
    <name type="scientific">Heracleum sosnowskyi</name>
    <dbReference type="NCBI Taxonomy" id="360622"/>
    <lineage>
        <taxon>Eukaryota</taxon>
        <taxon>Viridiplantae</taxon>
        <taxon>Streptophyta</taxon>
        <taxon>Embryophyta</taxon>
        <taxon>Tracheophyta</taxon>
        <taxon>Spermatophyta</taxon>
        <taxon>Magnoliopsida</taxon>
        <taxon>eudicotyledons</taxon>
        <taxon>Gunneridae</taxon>
        <taxon>Pentapetalae</taxon>
        <taxon>asterids</taxon>
        <taxon>campanulids</taxon>
        <taxon>Apiales</taxon>
        <taxon>Apiaceae</taxon>
        <taxon>Apioideae</taxon>
        <taxon>apioid superclade</taxon>
        <taxon>Tordylieae</taxon>
        <taxon>Tordyliinae</taxon>
        <taxon>Heracleum</taxon>
    </lineage>
</organism>
<evidence type="ECO:0000313" key="5">
    <source>
        <dbReference type="Proteomes" id="UP001237642"/>
    </source>
</evidence>
<evidence type="ECO:0000256" key="2">
    <source>
        <dbReference type="SAM" id="Phobius"/>
    </source>
</evidence>
<evidence type="ECO:0000313" key="4">
    <source>
        <dbReference type="EMBL" id="KAK1378234.1"/>
    </source>
</evidence>
<evidence type="ECO:0000256" key="1">
    <source>
        <dbReference type="SAM" id="MobiDB-lite"/>
    </source>
</evidence>
<gene>
    <name evidence="4" type="ORF">POM88_024978</name>
</gene>
<dbReference type="EMBL" id="JAUIZM010000006">
    <property type="protein sequence ID" value="KAK1378234.1"/>
    <property type="molecule type" value="Genomic_DNA"/>
</dbReference>
<reference evidence="4" key="1">
    <citation type="submission" date="2023-02" db="EMBL/GenBank/DDBJ databases">
        <title>Genome of toxic invasive species Heracleum sosnowskyi carries increased number of genes despite the absence of recent whole-genome duplications.</title>
        <authorList>
            <person name="Schelkunov M."/>
            <person name="Shtratnikova V."/>
            <person name="Makarenko M."/>
            <person name="Klepikova A."/>
            <person name="Omelchenko D."/>
            <person name="Novikova G."/>
            <person name="Obukhova E."/>
            <person name="Bogdanov V."/>
            <person name="Penin A."/>
            <person name="Logacheva M."/>
        </authorList>
    </citation>
    <scope>NUCLEOTIDE SEQUENCE</scope>
    <source>
        <strain evidence="4">Hsosn_3</strain>
        <tissue evidence="4">Leaf</tissue>
    </source>
</reference>